<protein>
    <submittedName>
        <fullName evidence="1">Uncharacterized protein</fullName>
    </submittedName>
</protein>
<evidence type="ECO:0000313" key="1">
    <source>
        <dbReference type="EMBL" id="GIX90169.1"/>
    </source>
</evidence>
<accession>A0AAV4P0L0</accession>
<dbReference type="EMBL" id="BPLR01003915">
    <property type="protein sequence ID" value="GIX90169.1"/>
    <property type="molecule type" value="Genomic_DNA"/>
</dbReference>
<name>A0AAV4P0L0_CAEEX</name>
<dbReference type="AlphaFoldDB" id="A0AAV4P0L0"/>
<organism evidence="1 2">
    <name type="scientific">Caerostris extrusa</name>
    <name type="common">Bark spider</name>
    <name type="synonym">Caerostris bankana</name>
    <dbReference type="NCBI Taxonomy" id="172846"/>
    <lineage>
        <taxon>Eukaryota</taxon>
        <taxon>Metazoa</taxon>
        <taxon>Ecdysozoa</taxon>
        <taxon>Arthropoda</taxon>
        <taxon>Chelicerata</taxon>
        <taxon>Arachnida</taxon>
        <taxon>Araneae</taxon>
        <taxon>Araneomorphae</taxon>
        <taxon>Entelegynae</taxon>
        <taxon>Araneoidea</taxon>
        <taxon>Araneidae</taxon>
        <taxon>Caerostris</taxon>
    </lineage>
</organism>
<proteinExistence type="predicted"/>
<gene>
    <name evidence="1" type="ORF">CEXT_733291</name>
</gene>
<keyword evidence="2" id="KW-1185">Reference proteome</keyword>
<reference evidence="1 2" key="1">
    <citation type="submission" date="2021-06" db="EMBL/GenBank/DDBJ databases">
        <title>Caerostris extrusa draft genome.</title>
        <authorList>
            <person name="Kono N."/>
            <person name="Arakawa K."/>
        </authorList>
    </citation>
    <scope>NUCLEOTIDE SEQUENCE [LARGE SCALE GENOMIC DNA]</scope>
</reference>
<sequence length="218" mass="24877">MKLNFSDSRIGKKVAYTLATSDALKLKIFTSVIKYASHKCMISTLIVSTHLVEEEESKDGRIACRQVGVAHLDPVAVCGWGVRTQRHCPIIPRRRAETKKLSVRSPSILPIKYSAVISVKLFFQSYITIDLELFCHLTENGKRDYQWFENQISFDSWYRGNSLHPSLERMDWTTHKKLVPQVWMELGNTNPHIVTGQFAMSKDSLFTKGMADNLLNGK</sequence>
<dbReference type="Proteomes" id="UP001054945">
    <property type="component" value="Unassembled WGS sequence"/>
</dbReference>
<evidence type="ECO:0000313" key="2">
    <source>
        <dbReference type="Proteomes" id="UP001054945"/>
    </source>
</evidence>
<comment type="caution">
    <text evidence="1">The sequence shown here is derived from an EMBL/GenBank/DDBJ whole genome shotgun (WGS) entry which is preliminary data.</text>
</comment>